<organism evidence="3 4">
    <name type="scientific">Lolium multiflorum</name>
    <name type="common">Italian ryegrass</name>
    <name type="synonym">Lolium perenne subsp. multiflorum</name>
    <dbReference type="NCBI Taxonomy" id="4521"/>
    <lineage>
        <taxon>Eukaryota</taxon>
        <taxon>Viridiplantae</taxon>
        <taxon>Streptophyta</taxon>
        <taxon>Embryophyta</taxon>
        <taxon>Tracheophyta</taxon>
        <taxon>Spermatophyta</taxon>
        <taxon>Magnoliopsida</taxon>
        <taxon>Liliopsida</taxon>
        <taxon>Poales</taxon>
        <taxon>Poaceae</taxon>
        <taxon>BOP clade</taxon>
        <taxon>Pooideae</taxon>
        <taxon>Poodae</taxon>
        <taxon>Poeae</taxon>
        <taxon>Poeae Chloroplast Group 2 (Poeae type)</taxon>
        <taxon>Loliodinae</taxon>
        <taxon>Loliinae</taxon>
        <taxon>Lolium</taxon>
    </lineage>
</organism>
<keyword evidence="2" id="KW-1133">Transmembrane helix</keyword>
<sequence>MADQKVAEVLSLADEYDMTILTSSAYTSPLFQRGFDSVYVPKYGDMSNSQQGPYPDLFTSDDFVFPPSEHENLPIESELDGLNTNTDGLEGSCVGNLVEGSDEPHQQVDDKLHQEVDDKLHQEVDEKPHGEVDDNSDENLSFSSDLLSAIEATSSESKLSEIHADQEKNNMCSKSDLPCEGWWQRKSTRVFHSIKGVTTVSIVAAGALVGFVIMGQRWQQDRLHLHQFQFSVSGESMNRMMGLFSRLKDGLPGSQQLRSLLPTRVFPQQPLSA</sequence>
<dbReference type="AlphaFoldDB" id="A0AAD8RPI0"/>
<accession>A0AAD8RPI0</accession>
<name>A0AAD8RPI0_LOLMU</name>
<dbReference type="Proteomes" id="UP001231189">
    <property type="component" value="Unassembled WGS sequence"/>
</dbReference>
<evidence type="ECO:0000313" key="3">
    <source>
        <dbReference type="EMBL" id="KAK1628047.1"/>
    </source>
</evidence>
<evidence type="ECO:0000256" key="1">
    <source>
        <dbReference type="SAM" id="MobiDB-lite"/>
    </source>
</evidence>
<keyword evidence="4" id="KW-1185">Reference proteome</keyword>
<feature type="transmembrane region" description="Helical" evidence="2">
    <location>
        <begin position="194"/>
        <end position="214"/>
    </location>
</feature>
<comment type="caution">
    <text evidence="3">The sequence shown here is derived from an EMBL/GenBank/DDBJ whole genome shotgun (WGS) entry which is preliminary data.</text>
</comment>
<keyword evidence="2" id="KW-0812">Transmembrane</keyword>
<dbReference type="EMBL" id="JAUUTY010000005">
    <property type="protein sequence ID" value="KAK1628047.1"/>
    <property type="molecule type" value="Genomic_DNA"/>
</dbReference>
<dbReference type="PANTHER" id="PTHR34797:SF3">
    <property type="entry name" value="OS07G0418200 PROTEIN"/>
    <property type="match status" value="1"/>
</dbReference>
<gene>
    <name evidence="3" type="ORF">QYE76_002362</name>
</gene>
<protein>
    <submittedName>
        <fullName evidence="3">Uncharacterized protein</fullName>
    </submittedName>
</protein>
<reference evidence="3" key="1">
    <citation type="submission" date="2023-07" db="EMBL/GenBank/DDBJ databases">
        <title>A chromosome-level genome assembly of Lolium multiflorum.</title>
        <authorList>
            <person name="Chen Y."/>
            <person name="Copetti D."/>
            <person name="Kolliker R."/>
            <person name="Studer B."/>
        </authorList>
    </citation>
    <scope>NUCLEOTIDE SEQUENCE</scope>
    <source>
        <strain evidence="3">02402/16</strain>
        <tissue evidence="3">Leaf</tissue>
    </source>
</reference>
<evidence type="ECO:0000313" key="4">
    <source>
        <dbReference type="Proteomes" id="UP001231189"/>
    </source>
</evidence>
<dbReference type="InterPro" id="IPR040304">
    <property type="entry name" value="ATG8-IP-1/2"/>
</dbReference>
<keyword evidence="2" id="KW-0472">Membrane</keyword>
<evidence type="ECO:0000256" key="2">
    <source>
        <dbReference type="SAM" id="Phobius"/>
    </source>
</evidence>
<proteinExistence type="predicted"/>
<feature type="compositionally biased region" description="Basic and acidic residues" evidence="1">
    <location>
        <begin position="102"/>
        <end position="112"/>
    </location>
</feature>
<feature type="region of interest" description="Disordered" evidence="1">
    <location>
        <begin position="90"/>
        <end position="112"/>
    </location>
</feature>
<dbReference type="PANTHER" id="PTHR34797">
    <property type="entry name" value="ATG8-INTERACTING PROTEIN 2"/>
    <property type="match status" value="1"/>
</dbReference>